<evidence type="ECO:0000313" key="4">
    <source>
        <dbReference type="Proteomes" id="UP001165685"/>
    </source>
</evidence>
<dbReference type="Proteomes" id="UP001165685">
    <property type="component" value="Unassembled WGS sequence"/>
</dbReference>
<reference evidence="3" key="1">
    <citation type="submission" date="2023-01" db="EMBL/GenBank/DDBJ databases">
        <title>Draft genome sequence of Nocardiopsis sp. LSu2-4 isolated from halophytes.</title>
        <authorList>
            <person name="Duangmal K."/>
            <person name="Chantavorakit T."/>
        </authorList>
    </citation>
    <scope>NUCLEOTIDE SEQUENCE</scope>
    <source>
        <strain evidence="3">LSu2-4</strain>
    </source>
</reference>
<keyword evidence="4" id="KW-1185">Reference proteome</keyword>
<evidence type="ECO:0008006" key="5">
    <source>
        <dbReference type="Google" id="ProtNLM"/>
    </source>
</evidence>
<keyword evidence="2" id="KW-0812">Transmembrane</keyword>
<evidence type="ECO:0000256" key="1">
    <source>
        <dbReference type="SAM" id="MobiDB-lite"/>
    </source>
</evidence>
<proteinExistence type="predicted"/>
<dbReference type="RefSeq" id="WP_270678281.1">
    <property type="nucleotide sequence ID" value="NZ_JAQFWP010000023.1"/>
</dbReference>
<evidence type="ECO:0000313" key="3">
    <source>
        <dbReference type="EMBL" id="MDA2805627.1"/>
    </source>
</evidence>
<gene>
    <name evidence="3" type="ORF">O4U47_13995</name>
</gene>
<feature type="compositionally biased region" description="Acidic residues" evidence="1">
    <location>
        <begin position="211"/>
        <end position="223"/>
    </location>
</feature>
<evidence type="ECO:0000256" key="2">
    <source>
        <dbReference type="SAM" id="Phobius"/>
    </source>
</evidence>
<keyword evidence="2" id="KW-0472">Membrane</keyword>
<keyword evidence="2" id="KW-1133">Transmembrane helix</keyword>
<name>A0ABT4TLQ7_9ACTN</name>
<comment type="caution">
    <text evidence="3">The sequence shown here is derived from an EMBL/GenBank/DDBJ whole genome shotgun (WGS) entry which is preliminary data.</text>
</comment>
<accession>A0ABT4TLQ7</accession>
<feature type="transmembrane region" description="Helical" evidence="2">
    <location>
        <begin position="9"/>
        <end position="29"/>
    </location>
</feature>
<feature type="compositionally biased region" description="Basic and acidic residues" evidence="1">
    <location>
        <begin position="178"/>
        <end position="203"/>
    </location>
</feature>
<dbReference type="EMBL" id="JAQFWP010000023">
    <property type="protein sequence ID" value="MDA2805627.1"/>
    <property type="molecule type" value="Genomic_DNA"/>
</dbReference>
<feature type="region of interest" description="Disordered" evidence="1">
    <location>
        <begin position="178"/>
        <end position="223"/>
    </location>
</feature>
<protein>
    <recommendedName>
        <fullName evidence="5">NERD domain-containing protein</fullName>
    </recommendedName>
</protein>
<organism evidence="3 4">
    <name type="scientific">Nocardiopsis suaedae</name>
    <dbReference type="NCBI Taxonomy" id="3018444"/>
    <lineage>
        <taxon>Bacteria</taxon>
        <taxon>Bacillati</taxon>
        <taxon>Actinomycetota</taxon>
        <taxon>Actinomycetes</taxon>
        <taxon>Streptosporangiales</taxon>
        <taxon>Nocardiopsidaceae</taxon>
        <taxon>Nocardiopsis</taxon>
    </lineage>
</organism>
<sequence>MADGSLARLLVRAVITAAAGVMGAGFLGWRAGLLVAALTALAYVITAAAAPLLGPAWARGRVLRGLRRRGYRLVAAPSGRVLAAGSTGVYLLDARHRRNAVARGGGTWTIGGRPAERVVERHAAAAARAARAVGVQEAVPVLLVSGRLPDPVMRAGGSVLARPKAALRFILDRPELPDGTERAVEAAAEARRLWSPDRAEPEARSTPAPPEESEPPEREESDG</sequence>
<feature type="transmembrane region" description="Helical" evidence="2">
    <location>
        <begin position="35"/>
        <end position="58"/>
    </location>
</feature>